<sequence length="179" mass="19281">MIARLWRHAGPLTVATLAVLAIMVLLEFFYFQSLSGGLASLAWRPFGFAPQQGIEWLTALGPRGAEAILVWHYLSIDLLFPALLSLTLISLLLHAAHDVAAFKAISPNRRATVALALVLPYTVANYAQNAAVVRVLSDPLSANADTLALASMLGMLKYALLAVPLLVLGCLVAVRRPKR</sequence>
<accession>A0A8J6PJW8</accession>
<keyword evidence="1" id="KW-0472">Membrane</keyword>
<gene>
    <name evidence="2" type="ORF">ICI42_13315</name>
</gene>
<keyword evidence="1" id="KW-0812">Transmembrane</keyword>
<dbReference type="RefSeq" id="WP_188165092.1">
    <property type="nucleotide sequence ID" value="NZ_JACVVX010000004.1"/>
</dbReference>
<evidence type="ECO:0000313" key="3">
    <source>
        <dbReference type="Proteomes" id="UP000643405"/>
    </source>
</evidence>
<comment type="caution">
    <text evidence="2">The sequence shown here is derived from an EMBL/GenBank/DDBJ whole genome shotgun (WGS) entry which is preliminary data.</text>
</comment>
<reference evidence="2" key="1">
    <citation type="submission" date="2020-09" db="EMBL/GenBank/DDBJ databases">
        <title>Genome seq and assembly of Tianweitania sp.</title>
        <authorList>
            <person name="Chhetri G."/>
        </authorList>
    </citation>
    <scope>NUCLEOTIDE SEQUENCE</scope>
    <source>
        <strain evidence="2">Rool2</strain>
    </source>
</reference>
<dbReference type="Proteomes" id="UP000643405">
    <property type="component" value="Unassembled WGS sequence"/>
</dbReference>
<keyword evidence="1" id="KW-1133">Transmembrane helix</keyword>
<evidence type="ECO:0000256" key="1">
    <source>
        <dbReference type="SAM" id="Phobius"/>
    </source>
</evidence>
<evidence type="ECO:0000313" key="2">
    <source>
        <dbReference type="EMBL" id="MBD0415638.1"/>
    </source>
</evidence>
<dbReference type="AlphaFoldDB" id="A0A8J6PJW8"/>
<proteinExistence type="predicted"/>
<feature type="transmembrane region" description="Helical" evidence="1">
    <location>
        <begin position="156"/>
        <end position="174"/>
    </location>
</feature>
<feature type="transmembrane region" description="Helical" evidence="1">
    <location>
        <begin position="12"/>
        <end position="31"/>
    </location>
</feature>
<feature type="transmembrane region" description="Helical" evidence="1">
    <location>
        <begin position="113"/>
        <end position="136"/>
    </location>
</feature>
<name>A0A8J6PJW8_9HYPH</name>
<protein>
    <submittedName>
        <fullName evidence="2">Uncharacterized protein</fullName>
    </submittedName>
</protein>
<organism evidence="2 3">
    <name type="scientific">Oryzicola mucosus</name>
    <dbReference type="NCBI Taxonomy" id="2767425"/>
    <lineage>
        <taxon>Bacteria</taxon>
        <taxon>Pseudomonadati</taxon>
        <taxon>Pseudomonadota</taxon>
        <taxon>Alphaproteobacteria</taxon>
        <taxon>Hyphomicrobiales</taxon>
        <taxon>Phyllobacteriaceae</taxon>
        <taxon>Oryzicola</taxon>
    </lineage>
</organism>
<dbReference type="EMBL" id="JACVVX010000004">
    <property type="protein sequence ID" value="MBD0415638.1"/>
    <property type="molecule type" value="Genomic_DNA"/>
</dbReference>
<feature type="transmembrane region" description="Helical" evidence="1">
    <location>
        <begin position="70"/>
        <end position="93"/>
    </location>
</feature>
<keyword evidence="3" id="KW-1185">Reference proteome</keyword>